<gene>
    <name evidence="1" type="ORF">PVL29_009068</name>
</gene>
<accession>A0AA38ZYG5</accession>
<name>A0AA38ZYG5_VITRO</name>
<dbReference type="EMBL" id="JARBHA010000007">
    <property type="protein sequence ID" value="KAJ9697137.1"/>
    <property type="molecule type" value="Genomic_DNA"/>
</dbReference>
<protein>
    <submittedName>
        <fullName evidence="1">Uncharacterized protein</fullName>
    </submittedName>
</protein>
<keyword evidence="2" id="KW-1185">Reference proteome</keyword>
<evidence type="ECO:0000313" key="2">
    <source>
        <dbReference type="Proteomes" id="UP001168098"/>
    </source>
</evidence>
<dbReference type="Proteomes" id="UP001168098">
    <property type="component" value="Unassembled WGS sequence"/>
</dbReference>
<evidence type="ECO:0000313" key="1">
    <source>
        <dbReference type="EMBL" id="KAJ9697137.1"/>
    </source>
</evidence>
<organism evidence="1 2">
    <name type="scientific">Vitis rotundifolia</name>
    <name type="common">Muscadine grape</name>
    <dbReference type="NCBI Taxonomy" id="103349"/>
    <lineage>
        <taxon>Eukaryota</taxon>
        <taxon>Viridiplantae</taxon>
        <taxon>Streptophyta</taxon>
        <taxon>Embryophyta</taxon>
        <taxon>Tracheophyta</taxon>
        <taxon>Spermatophyta</taxon>
        <taxon>Magnoliopsida</taxon>
        <taxon>eudicotyledons</taxon>
        <taxon>Gunneridae</taxon>
        <taxon>Pentapetalae</taxon>
        <taxon>rosids</taxon>
        <taxon>Vitales</taxon>
        <taxon>Vitaceae</taxon>
        <taxon>Viteae</taxon>
        <taxon>Vitis</taxon>
    </lineage>
</organism>
<comment type="caution">
    <text evidence="1">The sequence shown here is derived from an EMBL/GenBank/DDBJ whole genome shotgun (WGS) entry which is preliminary data.</text>
</comment>
<dbReference type="AlphaFoldDB" id="A0AA38ZYG5"/>
<reference evidence="1 2" key="1">
    <citation type="journal article" date="2023" name="BMC Biotechnol.">
        <title>Vitis rotundifolia cv Carlos genome sequencing.</title>
        <authorList>
            <person name="Huff M."/>
            <person name="Hulse-Kemp A."/>
            <person name="Scheffler B."/>
            <person name="Youngblood R."/>
            <person name="Simpson S."/>
            <person name="Babiker E."/>
            <person name="Staton M."/>
        </authorList>
    </citation>
    <scope>NUCLEOTIDE SEQUENCE [LARGE SCALE GENOMIC DNA]</scope>
    <source>
        <tissue evidence="1">Leaf</tissue>
    </source>
</reference>
<proteinExistence type="predicted"/>
<sequence length="69" mass="7603">MEIQLNDCKESKAQALMKSQTKQAPPSAVFPLGRMHGFRFVIIPVASSLTVSCRPPPVSLTTMKMMLIL</sequence>